<keyword evidence="9" id="KW-1185">Reference proteome</keyword>
<sequence>MSKKRSGSNSLKASIEQQLAAAASEIFRLLEEHGQAELGELRELVMTRIAAAVELILTAFEARRAAERGTLEPGERRRGGRGEERKELCLAVGVRSQSVGISVEERLPASASRPEIAARLDHQAVLLDDDTAEQEDDHTTAADETSHSCKVCGKSFLSKGLLIKHVEKHTKEEECRCGVCAESLESSDGLKQHLQTHRDSCRTCNLCGKKFPSIRAMETHVRLHTGEKPFNCHLCAKSFSQKGNMVTHQRTHMEEKCSKDFCNTIPPEQDMNTNNGQMAFECKVCGTGFLTSSELRWHTRTHNQPNERSKRRKPSLTPSHSCKVCGNSFHNKGNLLRHTETHLNHPDLLCGVCGERAESSESLQLHIQSHREISKVCDICGDNFRDMEIHMRTHTGQKPFRCKECCKDFPRKSSLERHLKLHGDERPYICEFCGKTFIENTKIDLKRHMLTHTGEKPFSCHMCGKSYQEKRSLESHMKVHLGERATRDSAVMSNPKQQQEEEVQPEFIQL</sequence>
<evidence type="ECO:0000256" key="5">
    <source>
        <dbReference type="PROSITE-ProRule" id="PRU00042"/>
    </source>
</evidence>
<gene>
    <name evidence="8" type="ORF">XENOCAPTIV_007462</name>
</gene>
<dbReference type="InterPro" id="IPR036236">
    <property type="entry name" value="Znf_C2H2_sf"/>
</dbReference>
<comment type="caution">
    <text evidence="8">The sequence shown here is derived from an EMBL/GenBank/DDBJ whole genome shotgun (WGS) entry which is preliminary data.</text>
</comment>
<evidence type="ECO:0000256" key="3">
    <source>
        <dbReference type="ARBA" id="ARBA00022771"/>
    </source>
</evidence>
<feature type="domain" description="C2H2-type" evidence="7">
    <location>
        <begin position="202"/>
        <end position="229"/>
    </location>
</feature>
<keyword evidence="3 5" id="KW-0863">Zinc-finger</keyword>
<feature type="domain" description="C2H2-type" evidence="7">
    <location>
        <begin position="320"/>
        <end position="347"/>
    </location>
</feature>
<dbReference type="PANTHER" id="PTHR14196:SF12">
    <property type="entry name" value="ZINC FINGER PROTEIN 208-LIKE"/>
    <property type="match status" value="1"/>
</dbReference>
<dbReference type="Proteomes" id="UP001434883">
    <property type="component" value="Unassembled WGS sequence"/>
</dbReference>
<feature type="region of interest" description="Disordered" evidence="6">
    <location>
        <begin position="298"/>
        <end position="320"/>
    </location>
</feature>
<evidence type="ECO:0000256" key="2">
    <source>
        <dbReference type="ARBA" id="ARBA00022737"/>
    </source>
</evidence>
<evidence type="ECO:0000313" key="9">
    <source>
        <dbReference type="Proteomes" id="UP001434883"/>
    </source>
</evidence>
<feature type="region of interest" description="Disordered" evidence="6">
    <location>
        <begin position="484"/>
        <end position="510"/>
    </location>
</feature>
<accession>A0ABV0RG82</accession>
<dbReference type="SUPFAM" id="SSF57667">
    <property type="entry name" value="beta-beta-alpha zinc fingers"/>
    <property type="match status" value="6"/>
</dbReference>
<feature type="domain" description="C2H2-type" evidence="7">
    <location>
        <begin position="147"/>
        <end position="174"/>
    </location>
</feature>
<feature type="domain" description="C2H2-type" evidence="7">
    <location>
        <begin position="458"/>
        <end position="485"/>
    </location>
</feature>
<evidence type="ECO:0000256" key="1">
    <source>
        <dbReference type="ARBA" id="ARBA00022723"/>
    </source>
</evidence>
<evidence type="ECO:0000313" key="8">
    <source>
        <dbReference type="EMBL" id="MEQ2207110.1"/>
    </source>
</evidence>
<evidence type="ECO:0000256" key="6">
    <source>
        <dbReference type="SAM" id="MobiDB-lite"/>
    </source>
</evidence>
<dbReference type="InterPro" id="IPR050717">
    <property type="entry name" value="C2H2-ZF_Transcription_Reg"/>
</dbReference>
<dbReference type="EMBL" id="JAHRIN010043859">
    <property type="protein sequence ID" value="MEQ2207110.1"/>
    <property type="molecule type" value="Genomic_DNA"/>
</dbReference>
<feature type="domain" description="C2H2-type" evidence="7">
    <location>
        <begin position="230"/>
        <end position="257"/>
    </location>
</feature>
<dbReference type="InterPro" id="IPR013087">
    <property type="entry name" value="Znf_C2H2_type"/>
</dbReference>
<keyword evidence="2" id="KW-0677">Repeat</keyword>
<dbReference type="SMART" id="SM00355">
    <property type="entry name" value="ZnF_C2H2"/>
    <property type="match status" value="11"/>
</dbReference>
<evidence type="ECO:0000256" key="4">
    <source>
        <dbReference type="ARBA" id="ARBA00022833"/>
    </source>
</evidence>
<dbReference type="PROSITE" id="PS50157">
    <property type="entry name" value="ZINC_FINGER_C2H2_2"/>
    <property type="match status" value="8"/>
</dbReference>
<keyword evidence="4" id="KW-0862">Zinc</keyword>
<feature type="domain" description="C2H2-type" evidence="7">
    <location>
        <begin position="400"/>
        <end position="427"/>
    </location>
</feature>
<dbReference type="Pfam" id="PF13912">
    <property type="entry name" value="zf-C2H2_6"/>
    <property type="match status" value="2"/>
</dbReference>
<name>A0ABV0RG82_9TELE</name>
<keyword evidence="1" id="KW-0479">Metal-binding</keyword>
<dbReference type="PANTHER" id="PTHR14196">
    <property type="entry name" value="ODD-SKIPPED - RELATED"/>
    <property type="match status" value="1"/>
</dbReference>
<dbReference type="Gene3D" id="3.30.160.60">
    <property type="entry name" value="Classic Zinc Finger"/>
    <property type="match status" value="9"/>
</dbReference>
<protein>
    <recommendedName>
        <fullName evidence="7">C2H2-type domain-containing protein</fullName>
    </recommendedName>
</protein>
<proteinExistence type="predicted"/>
<evidence type="ECO:0000259" key="7">
    <source>
        <dbReference type="PROSITE" id="PS50157"/>
    </source>
</evidence>
<dbReference type="Pfam" id="PF00096">
    <property type="entry name" value="zf-C2H2"/>
    <property type="match status" value="4"/>
</dbReference>
<dbReference type="PROSITE" id="PS00028">
    <property type="entry name" value="ZINC_FINGER_C2H2_1"/>
    <property type="match status" value="8"/>
</dbReference>
<feature type="domain" description="C2H2-type" evidence="7">
    <location>
        <begin position="428"/>
        <end position="457"/>
    </location>
</feature>
<reference evidence="8 9" key="1">
    <citation type="submission" date="2021-06" db="EMBL/GenBank/DDBJ databases">
        <authorList>
            <person name="Palmer J.M."/>
        </authorList>
    </citation>
    <scope>NUCLEOTIDE SEQUENCE [LARGE SCALE GENOMIC DNA]</scope>
    <source>
        <strain evidence="8 9">XC_2019</strain>
        <tissue evidence="8">Muscle</tissue>
    </source>
</reference>
<dbReference type="Pfam" id="PF13894">
    <property type="entry name" value="zf-C2H2_4"/>
    <property type="match status" value="2"/>
</dbReference>
<organism evidence="8 9">
    <name type="scientific">Xenoophorus captivus</name>
    <dbReference type="NCBI Taxonomy" id="1517983"/>
    <lineage>
        <taxon>Eukaryota</taxon>
        <taxon>Metazoa</taxon>
        <taxon>Chordata</taxon>
        <taxon>Craniata</taxon>
        <taxon>Vertebrata</taxon>
        <taxon>Euteleostomi</taxon>
        <taxon>Actinopterygii</taxon>
        <taxon>Neopterygii</taxon>
        <taxon>Teleostei</taxon>
        <taxon>Neoteleostei</taxon>
        <taxon>Acanthomorphata</taxon>
        <taxon>Ovalentaria</taxon>
        <taxon>Atherinomorphae</taxon>
        <taxon>Cyprinodontiformes</taxon>
        <taxon>Goodeidae</taxon>
        <taxon>Xenoophorus</taxon>
    </lineage>
</organism>
<feature type="domain" description="C2H2-type" evidence="7">
    <location>
        <begin position="280"/>
        <end position="307"/>
    </location>
</feature>